<evidence type="ECO:0000256" key="3">
    <source>
        <dbReference type="ARBA" id="ARBA00022490"/>
    </source>
</evidence>
<evidence type="ECO:0000256" key="7">
    <source>
        <dbReference type="SAM" id="Coils"/>
    </source>
</evidence>
<keyword evidence="4" id="KW-0132">Cell division</keyword>
<accession>A0ABS2GMI3</accession>
<keyword evidence="3" id="KW-0963">Cytoplasm</keyword>
<dbReference type="PANTHER" id="PTHR35794">
    <property type="entry name" value="CELL DIVISION PROTEIN DIVIVA"/>
    <property type="match status" value="1"/>
</dbReference>
<feature type="compositionally biased region" description="Basic and acidic residues" evidence="8">
    <location>
        <begin position="249"/>
        <end position="259"/>
    </location>
</feature>
<dbReference type="InterPro" id="IPR007793">
    <property type="entry name" value="DivIVA_fam"/>
</dbReference>
<dbReference type="PANTHER" id="PTHR35794:SF2">
    <property type="entry name" value="CELL DIVISION PROTEIN DIVIVA"/>
    <property type="match status" value="1"/>
</dbReference>
<feature type="compositionally biased region" description="Acidic residues" evidence="8">
    <location>
        <begin position="157"/>
        <end position="167"/>
    </location>
</feature>
<evidence type="ECO:0000313" key="10">
    <source>
        <dbReference type="Proteomes" id="UP000724149"/>
    </source>
</evidence>
<organism evidence="9 10">
    <name type="scientific">Hydrogenoanaerobacterium saccharovorans</name>
    <dbReference type="NCBI Taxonomy" id="474960"/>
    <lineage>
        <taxon>Bacteria</taxon>
        <taxon>Bacillati</taxon>
        <taxon>Bacillota</taxon>
        <taxon>Clostridia</taxon>
        <taxon>Eubacteriales</taxon>
        <taxon>Oscillospiraceae</taxon>
        <taxon>Hydrogenoanaerobacterium</taxon>
    </lineage>
</organism>
<evidence type="ECO:0000256" key="2">
    <source>
        <dbReference type="ARBA" id="ARBA00009008"/>
    </source>
</evidence>
<keyword evidence="6" id="KW-0131">Cell cycle</keyword>
<gene>
    <name evidence="9" type="ORF">H9X81_04890</name>
</gene>
<feature type="region of interest" description="Disordered" evidence="8">
    <location>
        <begin position="150"/>
        <end position="259"/>
    </location>
</feature>
<reference evidence="9 10" key="1">
    <citation type="journal article" date="2021" name="Sci. Rep.">
        <title>The distribution of antibiotic resistance genes in chicken gut microbiota commensals.</title>
        <authorList>
            <person name="Juricova H."/>
            <person name="Matiasovicova J."/>
            <person name="Kubasova T."/>
            <person name="Cejkova D."/>
            <person name="Rychlik I."/>
        </authorList>
    </citation>
    <scope>NUCLEOTIDE SEQUENCE [LARGE SCALE GENOMIC DNA]</scope>
    <source>
        <strain evidence="9 10">An564</strain>
    </source>
</reference>
<feature type="coiled-coil region" evidence="7">
    <location>
        <begin position="22"/>
        <end position="63"/>
    </location>
</feature>
<dbReference type="RefSeq" id="WP_204720285.1">
    <property type="nucleotide sequence ID" value="NZ_JACSNR010000004.1"/>
</dbReference>
<dbReference type="Proteomes" id="UP000724149">
    <property type="component" value="Unassembled WGS sequence"/>
</dbReference>
<feature type="compositionally biased region" description="Low complexity" evidence="8">
    <location>
        <begin position="177"/>
        <end position="187"/>
    </location>
</feature>
<dbReference type="NCBIfam" id="TIGR03544">
    <property type="entry name" value="DivI1A_domain"/>
    <property type="match status" value="1"/>
</dbReference>
<comment type="similarity">
    <text evidence="2">Belongs to the DivIVA family.</text>
</comment>
<comment type="caution">
    <text evidence="9">The sequence shown here is derived from an EMBL/GenBank/DDBJ whole genome shotgun (WGS) entry which is preliminary data.</text>
</comment>
<evidence type="ECO:0000313" key="9">
    <source>
        <dbReference type="EMBL" id="MBM6923028.1"/>
    </source>
</evidence>
<comment type="subcellular location">
    <subcellularLocation>
        <location evidence="1">Cytoplasm</location>
    </subcellularLocation>
</comment>
<sequence>MTSKDIASKKFEKAKGFGGYKIDDVEDFMDRVAEYVEQLENEKRDMEKKLAVLADKLEEYRADEDSLRTALLGAQKLGDSVIKESKTKAEIILRDANIKAEKIIGDAHLKADEEQRRLESIKRSVSEFKKDIIALYRGHLETIISTIPEMDVKPEAPEAEAADEPEEPTVQLDRAEAAPAPAEAAAPSDTLEFTVTSDEDEEEPETVPVSREPSLQTAGTIRVLSTEEEEVRESKFGPLRFGDKFSLTRTDEHPAKRRR</sequence>
<keyword evidence="10" id="KW-1185">Reference proteome</keyword>
<dbReference type="InterPro" id="IPR019933">
    <property type="entry name" value="DivIVA_domain"/>
</dbReference>
<evidence type="ECO:0000256" key="6">
    <source>
        <dbReference type="ARBA" id="ARBA00023306"/>
    </source>
</evidence>
<protein>
    <submittedName>
        <fullName evidence="9">DivIVA domain-containing protein</fullName>
    </submittedName>
</protein>
<proteinExistence type="inferred from homology"/>
<evidence type="ECO:0000256" key="5">
    <source>
        <dbReference type="ARBA" id="ARBA00023054"/>
    </source>
</evidence>
<evidence type="ECO:0000256" key="8">
    <source>
        <dbReference type="SAM" id="MobiDB-lite"/>
    </source>
</evidence>
<keyword evidence="5 7" id="KW-0175">Coiled coil</keyword>
<evidence type="ECO:0000256" key="1">
    <source>
        <dbReference type="ARBA" id="ARBA00004496"/>
    </source>
</evidence>
<dbReference type="Gene3D" id="6.10.250.660">
    <property type="match status" value="1"/>
</dbReference>
<evidence type="ECO:0000256" key="4">
    <source>
        <dbReference type="ARBA" id="ARBA00022618"/>
    </source>
</evidence>
<dbReference type="Pfam" id="PF05103">
    <property type="entry name" value="DivIVA"/>
    <property type="match status" value="1"/>
</dbReference>
<dbReference type="EMBL" id="JACSNR010000004">
    <property type="protein sequence ID" value="MBM6923028.1"/>
    <property type="molecule type" value="Genomic_DNA"/>
</dbReference>
<name>A0ABS2GMI3_9FIRM</name>